<name>A0A1Y5R618_9RHOB</name>
<evidence type="ECO:0000313" key="2">
    <source>
        <dbReference type="Proteomes" id="UP000193827"/>
    </source>
</evidence>
<dbReference type="Proteomes" id="UP000193827">
    <property type="component" value="Unassembled WGS sequence"/>
</dbReference>
<reference evidence="1 2" key="1">
    <citation type="submission" date="2017-03" db="EMBL/GenBank/DDBJ databases">
        <authorList>
            <person name="Afonso C.L."/>
            <person name="Miller P.J."/>
            <person name="Scott M.A."/>
            <person name="Spackman E."/>
            <person name="Goraichik I."/>
            <person name="Dimitrov K.M."/>
            <person name="Suarez D.L."/>
            <person name="Swayne D.E."/>
        </authorList>
    </citation>
    <scope>NUCLEOTIDE SEQUENCE [LARGE SCALE GENOMIC DNA]</scope>
    <source>
        <strain evidence="1 2">CECT 8287</strain>
    </source>
</reference>
<gene>
    <name evidence="1" type="ORF">PEL8287_00124</name>
</gene>
<accession>A0A1Y5R618</accession>
<dbReference type="OrthoDB" id="9843440at2"/>
<dbReference type="AlphaFoldDB" id="A0A1Y5R618"/>
<proteinExistence type="predicted"/>
<dbReference type="EMBL" id="FWFL01000001">
    <property type="protein sequence ID" value="SLN09927.1"/>
    <property type="molecule type" value="Genomic_DNA"/>
</dbReference>
<keyword evidence="2" id="KW-1185">Reference proteome</keyword>
<evidence type="ECO:0000313" key="1">
    <source>
        <dbReference type="EMBL" id="SLN09927.1"/>
    </source>
</evidence>
<sequence>MNDNRTVAKSISPVEFSNLVEAVKSALTKGDPGVRLAGAALDGSTLQKSVASAVESALSITLFDALLKGWYGAKAIKNLIGEDGPTDDKPRVAGLASHKLKVRYVPEIHLSIGDLVDLRKVSIPITLEVEATGVALTVVNRKITAATAGYLQPKITVMVEKVKLAETKLQRIELSGNLLSPRSVEGANHAAGANAPGVAS</sequence>
<protein>
    <submittedName>
        <fullName evidence="1">Uncharacterized protein</fullName>
    </submittedName>
</protein>
<dbReference type="RefSeq" id="WP_085890428.1">
    <property type="nucleotide sequence ID" value="NZ_FWFL01000001.1"/>
</dbReference>
<organism evidence="1 2">
    <name type="scientific">Roseovarius litorisediminis</name>
    <dbReference type="NCBI Taxonomy" id="1312363"/>
    <lineage>
        <taxon>Bacteria</taxon>
        <taxon>Pseudomonadati</taxon>
        <taxon>Pseudomonadota</taxon>
        <taxon>Alphaproteobacteria</taxon>
        <taxon>Rhodobacterales</taxon>
        <taxon>Roseobacteraceae</taxon>
        <taxon>Roseovarius</taxon>
    </lineage>
</organism>